<dbReference type="Gene3D" id="3.10.180.10">
    <property type="entry name" value="2,3-Dihydroxybiphenyl 1,2-Dioxygenase, domain 1"/>
    <property type="match status" value="1"/>
</dbReference>
<dbReference type="PANTHER" id="PTHR33990:SF2">
    <property type="entry name" value="PHNB-LIKE DOMAIN-CONTAINING PROTEIN"/>
    <property type="match status" value="1"/>
</dbReference>
<protein>
    <submittedName>
        <fullName evidence="2">VOC family protein</fullName>
    </submittedName>
</protein>
<feature type="domain" description="PhnB-like" evidence="1">
    <location>
        <begin position="2"/>
        <end position="111"/>
    </location>
</feature>
<dbReference type="InterPro" id="IPR028973">
    <property type="entry name" value="PhnB-like"/>
</dbReference>
<dbReference type="Proteomes" id="UP000518300">
    <property type="component" value="Unassembled WGS sequence"/>
</dbReference>
<accession>A0A848L6E6</accession>
<keyword evidence="3" id="KW-1185">Reference proteome</keyword>
<sequence>MQKITPFLMFNDQAEEAAKLYTSVFKNSRIVSVARGPNGAATSVTFELEGQPFLAYNGGPTFKFSEGISLFVNCETQAEVDALWDRLTEGGGKHKPCGWLEDRFGVSWQIIPSVLMRLMGDKDPAKAGRVVQAMLGMKKIDIAGLERAYEGR</sequence>
<dbReference type="PIRSF" id="PIRSF021700">
    <property type="entry name" value="3_dmu_93_MTrfase"/>
    <property type="match status" value="1"/>
</dbReference>
<dbReference type="PANTHER" id="PTHR33990">
    <property type="entry name" value="PROTEIN YJDN-RELATED"/>
    <property type="match status" value="1"/>
</dbReference>
<dbReference type="SUPFAM" id="SSF54593">
    <property type="entry name" value="Glyoxalase/Bleomycin resistance protein/Dihydroxybiphenyl dioxygenase"/>
    <property type="match status" value="1"/>
</dbReference>
<gene>
    <name evidence="2" type="ORF">HG543_05090</name>
</gene>
<dbReference type="InterPro" id="IPR029068">
    <property type="entry name" value="Glyas_Bleomycin-R_OHBP_Dase"/>
</dbReference>
<dbReference type="AlphaFoldDB" id="A0A848L6E6"/>
<dbReference type="RefSeq" id="WP_169343536.1">
    <property type="nucleotide sequence ID" value="NZ_JABBJJ010000015.1"/>
</dbReference>
<evidence type="ECO:0000313" key="3">
    <source>
        <dbReference type="Proteomes" id="UP000518300"/>
    </source>
</evidence>
<dbReference type="InterPro" id="IPR009725">
    <property type="entry name" value="3_dmu_93_MTrfase"/>
</dbReference>
<organism evidence="2 3">
    <name type="scientific">Pyxidicoccus fallax</name>
    <dbReference type="NCBI Taxonomy" id="394095"/>
    <lineage>
        <taxon>Bacteria</taxon>
        <taxon>Pseudomonadati</taxon>
        <taxon>Myxococcota</taxon>
        <taxon>Myxococcia</taxon>
        <taxon>Myxococcales</taxon>
        <taxon>Cystobacterineae</taxon>
        <taxon>Myxococcaceae</taxon>
        <taxon>Pyxidicoccus</taxon>
    </lineage>
</organism>
<evidence type="ECO:0000259" key="1">
    <source>
        <dbReference type="Pfam" id="PF06983"/>
    </source>
</evidence>
<dbReference type="Pfam" id="PF06983">
    <property type="entry name" value="3-dmu-9_3-mt"/>
    <property type="match status" value="1"/>
</dbReference>
<dbReference type="CDD" id="cd06588">
    <property type="entry name" value="PhnB_like"/>
    <property type="match status" value="1"/>
</dbReference>
<proteinExistence type="predicted"/>
<reference evidence="2 3" key="1">
    <citation type="submission" date="2020-04" db="EMBL/GenBank/DDBJ databases">
        <title>Draft genome of Pyxidicoccus fallax type strain.</title>
        <authorList>
            <person name="Whitworth D.E."/>
        </authorList>
    </citation>
    <scope>NUCLEOTIDE SEQUENCE [LARGE SCALE GENOMIC DNA]</scope>
    <source>
        <strain evidence="2 3">DSM 14698</strain>
    </source>
</reference>
<evidence type="ECO:0000313" key="2">
    <source>
        <dbReference type="EMBL" id="NMO14234.1"/>
    </source>
</evidence>
<dbReference type="EMBL" id="JABBJJ010000015">
    <property type="protein sequence ID" value="NMO14234.1"/>
    <property type="molecule type" value="Genomic_DNA"/>
</dbReference>
<comment type="caution">
    <text evidence="2">The sequence shown here is derived from an EMBL/GenBank/DDBJ whole genome shotgun (WGS) entry which is preliminary data.</text>
</comment>
<name>A0A848L6E6_9BACT</name>